<proteinExistence type="predicted"/>
<dbReference type="InterPro" id="IPR010127">
    <property type="entry name" value="Phasin_subfam-1"/>
</dbReference>
<name>A0A5C7SH34_THASP</name>
<evidence type="ECO:0000259" key="1">
    <source>
        <dbReference type="Pfam" id="PF09361"/>
    </source>
</evidence>
<protein>
    <submittedName>
        <fullName evidence="2">Phasin family protein</fullName>
    </submittedName>
</protein>
<gene>
    <name evidence="2" type="ORF">E6Q80_15025</name>
</gene>
<evidence type="ECO:0000313" key="2">
    <source>
        <dbReference type="EMBL" id="TXH82682.1"/>
    </source>
</evidence>
<dbReference type="AlphaFoldDB" id="A0A5C7SH34"/>
<dbReference type="EMBL" id="SSFD01000235">
    <property type="protein sequence ID" value="TXH82682.1"/>
    <property type="molecule type" value="Genomic_DNA"/>
</dbReference>
<dbReference type="InterPro" id="IPR018968">
    <property type="entry name" value="Phasin"/>
</dbReference>
<evidence type="ECO:0000313" key="3">
    <source>
        <dbReference type="Proteomes" id="UP000321192"/>
    </source>
</evidence>
<dbReference type="NCBIfam" id="TIGR01841">
    <property type="entry name" value="phasin"/>
    <property type="match status" value="1"/>
</dbReference>
<accession>A0A5C7SH34</accession>
<comment type="caution">
    <text evidence="2">The sequence shown here is derived from an EMBL/GenBank/DDBJ whole genome shotgun (WGS) entry which is preliminary data.</text>
</comment>
<dbReference type="RefSeq" id="WP_276659782.1">
    <property type="nucleotide sequence ID" value="NZ_SSFD01000235.1"/>
</dbReference>
<reference evidence="2 3" key="1">
    <citation type="submission" date="2018-09" db="EMBL/GenBank/DDBJ databases">
        <title>Metagenome Assembled Genomes from an Advanced Water Purification Facility.</title>
        <authorList>
            <person name="Stamps B.W."/>
            <person name="Spear J.R."/>
        </authorList>
    </citation>
    <scope>NUCLEOTIDE SEQUENCE [LARGE SCALE GENOMIC DNA]</scope>
    <source>
        <strain evidence="2">Bin_27_1</strain>
    </source>
</reference>
<dbReference type="Pfam" id="PF09361">
    <property type="entry name" value="Phasin_2"/>
    <property type="match status" value="1"/>
</dbReference>
<dbReference type="Proteomes" id="UP000321192">
    <property type="component" value="Unassembled WGS sequence"/>
</dbReference>
<sequence length="193" mass="20075">MNVSPEKMLSAFRNTAEVRIHELATASDGLLSGVEHLTALNLNTGRALLDETIAFTQAAAAAREPRTLVELQIGSITPVLRHGHAWFTTAGTVAAQAQADALRLFEAGMSQWLQGVILTLELLNRSAPAGSALAVHALRSVVANASTAYDGVTRAAAHASSTARTHVDQAASAALEALDRSTSATVSLIRSAA</sequence>
<organism evidence="2 3">
    <name type="scientific">Thauera aminoaromatica</name>
    <dbReference type="NCBI Taxonomy" id="164330"/>
    <lineage>
        <taxon>Bacteria</taxon>
        <taxon>Pseudomonadati</taxon>
        <taxon>Pseudomonadota</taxon>
        <taxon>Betaproteobacteria</taxon>
        <taxon>Rhodocyclales</taxon>
        <taxon>Zoogloeaceae</taxon>
        <taxon>Thauera</taxon>
    </lineage>
</organism>
<feature type="domain" description="Phasin" evidence="1">
    <location>
        <begin position="12"/>
        <end position="107"/>
    </location>
</feature>